<organism evidence="2 3">
    <name type="scientific">Globisporangium ultimum (strain ATCC 200006 / CBS 805.95 / DAOM BR144)</name>
    <name type="common">Pythium ultimum</name>
    <dbReference type="NCBI Taxonomy" id="431595"/>
    <lineage>
        <taxon>Eukaryota</taxon>
        <taxon>Sar</taxon>
        <taxon>Stramenopiles</taxon>
        <taxon>Oomycota</taxon>
        <taxon>Peronosporomycetes</taxon>
        <taxon>Pythiales</taxon>
        <taxon>Pythiaceae</taxon>
        <taxon>Globisporangium</taxon>
    </lineage>
</organism>
<dbReference type="VEuPathDB" id="FungiDB:PYU1_G005789"/>
<feature type="compositionally biased region" description="Basic and acidic residues" evidence="1">
    <location>
        <begin position="41"/>
        <end position="54"/>
    </location>
</feature>
<keyword evidence="3" id="KW-1185">Reference proteome</keyword>
<reference evidence="2" key="3">
    <citation type="submission" date="2015-02" db="UniProtKB">
        <authorList>
            <consortium name="EnsemblProtists"/>
        </authorList>
    </citation>
    <scope>IDENTIFICATION</scope>
    <source>
        <strain evidence="2">DAOM BR144</strain>
    </source>
</reference>
<dbReference type="EMBL" id="GL376573">
    <property type="status" value="NOT_ANNOTATED_CDS"/>
    <property type="molecule type" value="Genomic_DNA"/>
</dbReference>
<reference evidence="3" key="1">
    <citation type="journal article" date="2010" name="Genome Biol.">
        <title>Genome sequence of the necrotrophic plant pathogen Pythium ultimum reveals original pathogenicity mechanisms and effector repertoire.</title>
        <authorList>
            <person name="Levesque C.A."/>
            <person name="Brouwer H."/>
            <person name="Cano L."/>
            <person name="Hamilton J.P."/>
            <person name="Holt C."/>
            <person name="Huitema E."/>
            <person name="Raffaele S."/>
            <person name="Robideau G.P."/>
            <person name="Thines M."/>
            <person name="Win J."/>
            <person name="Zerillo M.M."/>
            <person name="Beakes G.W."/>
            <person name="Boore J.L."/>
            <person name="Busam D."/>
            <person name="Dumas B."/>
            <person name="Ferriera S."/>
            <person name="Fuerstenberg S.I."/>
            <person name="Gachon C.M."/>
            <person name="Gaulin E."/>
            <person name="Govers F."/>
            <person name="Grenville-Briggs L."/>
            <person name="Horner N."/>
            <person name="Hostetler J."/>
            <person name="Jiang R.H."/>
            <person name="Johnson J."/>
            <person name="Krajaejun T."/>
            <person name="Lin H."/>
            <person name="Meijer H.J."/>
            <person name="Moore B."/>
            <person name="Morris P."/>
            <person name="Phuntmart V."/>
            <person name="Puiu D."/>
            <person name="Shetty J."/>
            <person name="Stajich J.E."/>
            <person name="Tripathy S."/>
            <person name="Wawra S."/>
            <person name="van West P."/>
            <person name="Whitty B.R."/>
            <person name="Coutinho P.M."/>
            <person name="Henrissat B."/>
            <person name="Martin F."/>
            <person name="Thomas P.D."/>
            <person name="Tyler B.M."/>
            <person name="De Vries R.P."/>
            <person name="Kamoun S."/>
            <person name="Yandell M."/>
            <person name="Tisserat N."/>
            <person name="Buell C.R."/>
        </authorList>
    </citation>
    <scope>NUCLEOTIDE SEQUENCE</scope>
    <source>
        <strain evidence="3">DAOM:BR144</strain>
    </source>
</reference>
<sequence length="120" mass="13406">MASSALLVVYTLAALLLVLFVGYAYMAWAQYRRAMDAAVRRRRERDHERGERMTSDNYWIRDPPPQNAPPLGHHSLSLPLPQGYTPTAVCTATATPMQPRTSSKSSDAAAVVYVRIDSQR</sequence>
<evidence type="ECO:0000256" key="1">
    <source>
        <dbReference type="SAM" id="MobiDB-lite"/>
    </source>
</evidence>
<evidence type="ECO:0000313" key="3">
    <source>
        <dbReference type="Proteomes" id="UP000019132"/>
    </source>
</evidence>
<dbReference type="Proteomes" id="UP000019132">
    <property type="component" value="Unassembled WGS sequence"/>
</dbReference>
<dbReference type="HOGENOM" id="CLU_2150881_0_0_1"/>
<dbReference type="AlphaFoldDB" id="K3WLF8"/>
<reference evidence="3" key="2">
    <citation type="submission" date="2010-04" db="EMBL/GenBank/DDBJ databases">
        <authorList>
            <person name="Buell R."/>
            <person name="Hamilton J."/>
            <person name="Hostetler J."/>
        </authorList>
    </citation>
    <scope>NUCLEOTIDE SEQUENCE [LARGE SCALE GENOMIC DNA]</scope>
    <source>
        <strain evidence="3">DAOM:BR144</strain>
    </source>
</reference>
<proteinExistence type="predicted"/>
<dbReference type="InParanoid" id="K3WLF8"/>
<name>K3WLF8_GLOUD</name>
<protein>
    <submittedName>
        <fullName evidence="2">Uncharacterized protein</fullName>
    </submittedName>
</protein>
<dbReference type="eggNOG" id="ENOG502SYXM">
    <property type="taxonomic scope" value="Eukaryota"/>
</dbReference>
<evidence type="ECO:0000313" key="2">
    <source>
        <dbReference type="EnsemblProtists" id="PYU1_T005800"/>
    </source>
</evidence>
<feature type="region of interest" description="Disordered" evidence="1">
    <location>
        <begin position="41"/>
        <end position="77"/>
    </location>
</feature>
<dbReference type="EnsemblProtists" id="PYU1_T005800">
    <property type="protein sequence ID" value="PYU1_T005800"/>
    <property type="gene ID" value="PYU1_G005789"/>
</dbReference>
<accession>K3WLF8</accession>